<dbReference type="InterPro" id="IPR007492">
    <property type="entry name" value="LytTR_DNA-bd_dom"/>
</dbReference>
<dbReference type="Gene3D" id="3.40.50.2300">
    <property type="match status" value="1"/>
</dbReference>
<gene>
    <name evidence="6" type="primary">lytR_6</name>
    <name evidence="6" type="ORF">ERS852407_03503</name>
</gene>
<dbReference type="PANTHER" id="PTHR37299">
    <property type="entry name" value="TRANSCRIPTIONAL REGULATOR-RELATED"/>
    <property type="match status" value="1"/>
</dbReference>
<proteinExistence type="predicted"/>
<dbReference type="PROSITE" id="PS50930">
    <property type="entry name" value="HTH_LYTTR"/>
    <property type="match status" value="1"/>
</dbReference>
<keyword evidence="3" id="KW-0597">Phosphoprotein</keyword>
<dbReference type="InterPro" id="IPR001789">
    <property type="entry name" value="Sig_transdc_resp-reg_receiver"/>
</dbReference>
<dbReference type="GO" id="GO:0000156">
    <property type="term" value="F:phosphorelay response regulator activity"/>
    <property type="evidence" value="ECO:0007669"/>
    <property type="project" value="InterPro"/>
</dbReference>
<evidence type="ECO:0000259" key="4">
    <source>
        <dbReference type="PROSITE" id="PS50110"/>
    </source>
</evidence>
<evidence type="ECO:0000313" key="7">
    <source>
        <dbReference type="Proteomes" id="UP000095651"/>
    </source>
</evidence>
<evidence type="ECO:0000259" key="5">
    <source>
        <dbReference type="PROSITE" id="PS50930"/>
    </source>
</evidence>
<dbReference type="SMART" id="SM00850">
    <property type="entry name" value="LytTR"/>
    <property type="match status" value="1"/>
</dbReference>
<accession>A0A174GY38</accession>
<reference evidence="6 7" key="1">
    <citation type="submission" date="2015-09" db="EMBL/GenBank/DDBJ databases">
        <authorList>
            <consortium name="Pathogen Informatics"/>
        </authorList>
    </citation>
    <scope>NUCLEOTIDE SEQUENCE [LARGE SCALE GENOMIC DNA]</scope>
    <source>
        <strain evidence="6 7">2789STDY5608850</strain>
    </source>
</reference>
<feature type="modified residue" description="4-aspartylphosphate" evidence="3">
    <location>
        <position position="57"/>
    </location>
</feature>
<comment type="function">
    <text evidence="2">May play the central regulatory role in sporulation. It may be an element of the effector pathway responsible for the activation of sporulation genes in response to nutritional stress. Spo0A may act in concert with spo0H (a sigma factor) to control the expression of some genes that are critical to the sporulation process.</text>
</comment>
<feature type="domain" description="HTH LytTR-type" evidence="5">
    <location>
        <begin position="130"/>
        <end position="230"/>
    </location>
</feature>
<dbReference type="InterPro" id="IPR011006">
    <property type="entry name" value="CheY-like_superfamily"/>
</dbReference>
<sequence length="240" mass="28692">MRIAVIDDSSAQREQLSGYIKEYYSGNPIYRQIDLFENGEQFMECWRPGAYDLLFIDIFLDGINGLEIAEKVRNSDADCLMVFTTNSSDFAVRGFELRVSDYLVKPFSYEKFKDTLKYCERSMRSHARYIEVKESRTMIKIRLDDIIFTDYFNHYIQIHTKTRTIRSYMKFETFSPYLLCYPQFLCCYRNCIVNMDRVISLEKNDFIMDTDERVPITRKNRQEIHQRYADYQFLRLSGGV</sequence>
<dbReference type="PROSITE" id="PS50110">
    <property type="entry name" value="RESPONSE_REGULATORY"/>
    <property type="match status" value="1"/>
</dbReference>
<dbReference type="SUPFAM" id="SSF52172">
    <property type="entry name" value="CheY-like"/>
    <property type="match status" value="1"/>
</dbReference>
<dbReference type="AlphaFoldDB" id="A0A174GY38"/>
<dbReference type="EMBL" id="CYZE01000009">
    <property type="protein sequence ID" value="CUO65405.1"/>
    <property type="molecule type" value="Genomic_DNA"/>
</dbReference>
<name>A0A174GY38_9FIRM</name>
<evidence type="ECO:0000256" key="1">
    <source>
        <dbReference type="ARBA" id="ARBA00018672"/>
    </source>
</evidence>
<evidence type="ECO:0000256" key="3">
    <source>
        <dbReference type="PROSITE-ProRule" id="PRU00169"/>
    </source>
</evidence>
<dbReference type="RefSeq" id="WP_002603483.1">
    <property type="nucleotide sequence ID" value="NZ_CABIXC010000009.1"/>
</dbReference>
<dbReference type="SMART" id="SM00448">
    <property type="entry name" value="REC"/>
    <property type="match status" value="1"/>
</dbReference>
<dbReference type="Proteomes" id="UP000095651">
    <property type="component" value="Unassembled WGS sequence"/>
</dbReference>
<dbReference type="Pfam" id="PF04397">
    <property type="entry name" value="LytTR"/>
    <property type="match status" value="1"/>
</dbReference>
<dbReference type="PANTHER" id="PTHR37299:SF1">
    <property type="entry name" value="STAGE 0 SPORULATION PROTEIN A HOMOLOG"/>
    <property type="match status" value="1"/>
</dbReference>
<dbReference type="InterPro" id="IPR046947">
    <property type="entry name" value="LytR-like"/>
</dbReference>
<evidence type="ECO:0000256" key="2">
    <source>
        <dbReference type="ARBA" id="ARBA00024867"/>
    </source>
</evidence>
<dbReference type="Gene3D" id="2.40.50.1020">
    <property type="entry name" value="LytTr DNA-binding domain"/>
    <property type="match status" value="1"/>
</dbReference>
<protein>
    <recommendedName>
        <fullName evidence="1">Stage 0 sporulation protein A homolog</fullName>
    </recommendedName>
</protein>
<organism evidence="6 7">
    <name type="scientific">Hungatella hathewayi</name>
    <dbReference type="NCBI Taxonomy" id="154046"/>
    <lineage>
        <taxon>Bacteria</taxon>
        <taxon>Bacillati</taxon>
        <taxon>Bacillota</taxon>
        <taxon>Clostridia</taxon>
        <taxon>Lachnospirales</taxon>
        <taxon>Lachnospiraceae</taxon>
        <taxon>Hungatella</taxon>
    </lineage>
</organism>
<feature type="domain" description="Response regulatory" evidence="4">
    <location>
        <begin position="2"/>
        <end position="120"/>
    </location>
</feature>
<evidence type="ECO:0000313" key="6">
    <source>
        <dbReference type="EMBL" id="CUO65405.1"/>
    </source>
</evidence>
<dbReference type="GO" id="GO:0003677">
    <property type="term" value="F:DNA binding"/>
    <property type="evidence" value="ECO:0007669"/>
    <property type="project" value="InterPro"/>
</dbReference>
<dbReference type="Pfam" id="PF00072">
    <property type="entry name" value="Response_reg"/>
    <property type="match status" value="1"/>
</dbReference>